<dbReference type="SUPFAM" id="SSF51445">
    <property type="entry name" value="(Trans)glycosidases"/>
    <property type="match status" value="1"/>
</dbReference>
<dbReference type="AlphaFoldDB" id="A0A9P5XES5"/>
<dbReference type="GO" id="GO:0004557">
    <property type="term" value="F:alpha-galactosidase activity"/>
    <property type="evidence" value="ECO:0007669"/>
    <property type="project" value="UniProtKB-EC"/>
</dbReference>
<keyword evidence="7" id="KW-0325">Glycoprotein</keyword>
<evidence type="ECO:0000256" key="10">
    <source>
        <dbReference type="SAM" id="SignalP"/>
    </source>
</evidence>
<evidence type="ECO:0000259" key="11">
    <source>
        <dbReference type="Pfam" id="PF17801"/>
    </source>
</evidence>
<comment type="subcellular location">
    <subcellularLocation>
        <location evidence="2">Secreted</location>
    </subcellularLocation>
</comment>
<name>A0A9P5XES5_9AGAR</name>
<dbReference type="InterPro" id="IPR041233">
    <property type="entry name" value="Melibiase_C"/>
</dbReference>
<keyword evidence="9" id="KW-1015">Disulfide bond</keyword>
<reference evidence="12" key="1">
    <citation type="submission" date="2020-11" db="EMBL/GenBank/DDBJ databases">
        <authorList>
            <consortium name="DOE Joint Genome Institute"/>
            <person name="Ahrendt S."/>
            <person name="Riley R."/>
            <person name="Andreopoulos W."/>
            <person name="Labutti K."/>
            <person name="Pangilinan J."/>
            <person name="Ruiz-Duenas F.J."/>
            <person name="Barrasa J.M."/>
            <person name="Sanchez-Garcia M."/>
            <person name="Camarero S."/>
            <person name="Miyauchi S."/>
            <person name="Serrano A."/>
            <person name="Linde D."/>
            <person name="Babiker R."/>
            <person name="Drula E."/>
            <person name="Ayuso-Fernandez I."/>
            <person name="Pacheco R."/>
            <person name="Padilla G."/>
            <person name="Ferreira P."/>
            <person name="Barriuso J."/>
            <person name="Kellner H."/>
            <person name="Castanera R."/>
            <person name="Alfaro M."/>
            <person name="Ramirez L."/>
            <person name="Pisabarro A.G."/>
            <person name="Kuo A."/>
            <person name="Tritt A."/>
            <person name="Lipzen A."/>
            <person name="He G."/>
            <person name="Yan M."/>
            <person name="Ng V."/>
            <person name="Cullen D."/>
            <person name="Martin F."/>
            <person name="Rosso M.-N."/>
            <person name="Henrissat B."/>
            <person name="Hibbett D."/>
            <person name="Martinez A.T."/>
            <person name="Grigoriev I.V."/>
        </authorList>
    </citation>
    <scope>NUCLEOTIDE SEQUENCE</scope>
    <source>
        <strain evidence="12">MF-IS2</strain>
    </source>
</reference>
<evidence type="ECO:0000313" key="12">
    <source>
        <dbReference type="EMBL" id="KAF9447961.1"/>
    </source>
</evidence>
<gene>
    <name evidence="12" type="ORF">P691DRAFT_77251</name>
</gene>
<keyword evidence="6 9" id="KW-0378">Hydrolase</keyword>
<dbReference type="Pfam" id="PF17801">
    <property type="entry name" value="Melibiase_C"/>
    <property type="match status" value="1"/>
</dbReference>
<evidence type="ECO:0000256" key="6">
    <source>
        <dbReference type="ARBA" id="ARBA00022801"/>
    </source>
</evidence>
<evidence type="ECO:0000256" key="3">
    <source>
        <dbReference type="ARBA" id="ARBA00009743"/>
    </source>
</evidence>
<feature type="domain" description="Alpha galactosidase C-terminal" evidence="11">
    <location>
        <begin position="335"/>
        <end position="410"/>
    </location>
</feature>
<dbReference type="Pfam" id="PF16499">
    <property type="entry name" value="Melibiase_2"/>
    <property type="match status" value="1"/>
</dbReference>
<dbReference type="PRINTS" id="PR00740">
    <property type="entry name" value="GLHYDRLASE27"/>
</dbReference>
<evidence type="ECO:0000256" key="4">
    <source>
        <dbReference type="ARBA" id="ARBA00022525"/>
    </source>
</evidence>
<evidence type="ECO:0000313" key="13">
    <source>
        <dbReference type="Proteomes" id="UP000807342"/>
    </source>
</evidence>
<comment type="catalytic activity">
    <reaction evidence="1 9">
        <text>Hydrolysis of terminal, non-reducing alpha-D-galactose residues in alpha-D-galactosides, including galactose oligosaccharides, galactomannans and galactolipids.</text>
        <dbReference type="EC" id="3.2.1.22"/>
    </reaction>
</comment>
<dbReference type="InterPro" id="IPR013785">
    <property type="entry name" value="Aldolase_TIM"/>
</dbReference>
<dbReference type="OrthoDB" id="5795902at2759"/>
<sequence>MAVIPVILAAASLVLAQVTSSTAPTTPPSNQTGRLPALGWNTWNAYQCNINEAKVLAAANQFISLGLKDAGYQYINIDDCWSVKTRDSSGRIVPDPTKFPNGINGVATQVHNLGLKMGIYSDAGTATCAGFPASLGTELIDAQTFASWGIDYLKYDNCNIPGNWTDAASPPGGDWYNSNSGIRYRQMTAALATVSRPIQLDICIWGTAQVWTWGARVGHSWRMSGDASPTWSFIMSVMNINVAHLDTIDFFGHNDMDMMEIGNGNLTIQEERTHFAAWAFFKSPILLGTDLGQLSTDEIAIVTNKELLAFHQDANIGTPAKPFTAFSGAPTTSPPEFYSGLSSKGTHVFIINTGSSTATKKFTFSNVPGLGTSGNFKVHDMWTGQDLSGTFTASSSFSISVAAHDTVAYLITKV</sequence>
<comment type="similarity">
    <text evidence="3 9">Belongs to the glycosyl hydrolase 27 family.</text>
</comment>
<dbReference type="Proteomes" id="UP000807342">
    <property type="component" value="Unassembled WGS sequence"/>
</dbReference>
<dbReference type="InterPro" id="IPR000111">
    <property type="entry name" value="Glyco_hydro_27/36_CS"/>
</dbReference>
<keyword evidence="13" id="KW-1185">Reference proteome</keyword>
<keyword evidence="4" id="KW-0964">Secreted</keyword>
<keyword evidence="8 9" id="KW-0326">Glycosidase</keyword>
<dbReference type="GO" id="GO:0005975">
    <property type="term" value="P:carbohydrate metabolic process"/>
    <property type="evidence" value="ECO:0007669"/>
    <property type="project" value="InterPro"/>
</dbReference>
<dbReference type="GO" id="GO:0005576">
    <property type="term" value="C:extracellular region"/>
    <property type="evidence" value="ECO:0007669"/>
    <property type="project" value="UniProtKB-SubCell"/>
</dbReference>
<feature type="chain" id="PRO_5040517172" description="Alpha-galactosidase" evidence="10">
    <location>
        <begin position="17"/>
        <end position="414"/>
    </location>
</feature>
<comment type="caution">
    <text evidence="12">The sequence shown here is derived from an EMBL/GenBank/DDBJ whole genome shotgun (WGS) entry which is preliminary data.</text>
</comment>
<evidence type="ECO:0000256" key="7">
    <source>
        <dbReference type="ARBA" id="ARBA00023180"/>
    </source>
</evidence>
<evidence type="ECO:0000256" key="9">
    <source>
        <dbReference type="RuleBase" id="RU361168"/>
    </source>
</evidence>
<dbReference type="PANTHER" id="PTHR11452:SF61">
    <property type="entry name" value="ALPHA-GALACTOSIDASE B-RELATED"/>
    <property type="match status" value="1"/>
</dbReference>
<evidence type="ECO:0000256" key="1">
    <source>
        <dbReference type="ARBA" id="ARBA00001255"/>
    </source>
</evidence>
<dbReference type="EMBL" id="MU151179">
    <property type="protein sequence ID" value="KAF9447961.1"/>
    <property type="molecule type" value="Genomic_DNA"/>
</dbReference>
<evidence type="ECO:0000256" key="5">
    <source>
        <dbReference type="ARBA" id="ARBA00022729"/>
    </source>
</evidence>
<protein>
    <recommendedName>
        <fullName evidence="9">Alpha-galactosidase</fullName>
        <ecNumber evidence="9">3.2.1.22</ecNumber>
    </recommendedName>
    <alternativeName>
        <fullName evidence="9">Melibiase</fullName>
    </alternativeName>
</protein>
<dbReference type="PANTHER" id="PTHR11452">
    <property type="entry name" value="ALPHA-GALACTOSIDASE/ALPHA-N-ACETYLGALACTOSAMINIDASE"/>
    <property type="match status" value="1"/>
</dbReference>
<evidence type="ECO:0000256" key="8">
    <source>
        <dbReference type="ARBA" id="ARBA00023295"/>
    </source>
</evidence>
<dbReference type="EC" id="3.2.1.22" evidence="9"/>
<dbReference type="PROSITE" id="PS00512">
    <property type="entry name" value="ALPHA_GALACTOSIDASE"/>
    <property type="match status" value="1"/>
</dbReference>
<organism evidence="12 13">
    <name type="scientific">Macrolepiota fuliginosa MF-IS2</name>
    <dbReference type="NCBI Taxonomy" id="1400762"/>
    <lineage>
        <taxon>Eukaryota</taxon>
        <taxon>Fungi</taxon>
        <taxon>Dikarya</taxon>
        <taxon>Basidiomycota</taxon>
        <taxon>Agaricomycotina</taxon>
        <taxon>Agaricomycetes</taxon>
        <taxon>Agaricomycetidae</taxon>
        <taxon>Agaricales</taxon>
        <taxon>Agaricineae</taxon>
        <taxon>Agaricaceae</taxon>
        <taxon>Macrolepiota</taxon>
    </lineage>
</organism>
<proteinExistence type="inferred from homology"/>
<dbReference type="FunFam" id="3.20.20.70:FF:000197">
    <property type="entry name" value="Alpha-galactosidase"/>
    <property type="match status" value="1"/>
</dbReference>
<dbReference type="SUPFAM" id="SSF51011">
    <property type="entry name" value="Glycosyl hydrolase domain"/>
    <property type="match status" value="1"/>
</dbReference>
<feature type="signal peptide" evidence="10">
    <location>
        <begin position="1"/>
        <end position="16"/>
    </location>
</feature>
<dbReference type="InterPro" id="IPR002241">
    <property type="entry name" value="Glyco_hydro_27"/>
</dbReference>
<accession>A0A9P5XES5</accession>
<evidence type="ECO:0000256" key="2">
    <source>
        <dbReference type="ARBA" id="ARBA00004613"/>
    </source>
</evidence>
<keyword evidence="5 10" id="KW-0732">Signal</keyword>
<dbReference type="InterPro" id="IPR013780">
    <property type="entry name" value="Glyco_hydro_b"/>
</dbReference>
<dbReference type="InterPro" id="IPR017853">
    <property type="entry name" value="GH"/>
</dbReference>
<dbReference type="Gene3D" id="2.60.40.1180">
    <property type="entry name" value="Golgi alpha-mannosidase II"/>
    <property type="match status" value="1"/>
</dbReference>
<dbReference type="Gene3D" id="3.20.20.70">
    <property type="entry name" value="Aldolase class I"/>
    <property type="match status" value="1"/>
</dbReference>
<dbReference type="CDD" id="cd14792">
    <property type="entry name" value="GH27"/>
    <property type="match status" value="1"/>
</dbReference>